<evidence type="ECO:0000256" key="1">
    <source>
        <dbReference type="SAM" id="SignalP"/>
    </source>
</evidence>
<feature type="signal peptide" evidence="1">
    <location>
        <begin position="1"/>
        <end position="26"/>
    </location>
</feature>
<keyword evidence="3" id="KW-1185">Reference proteome</keyword>
<protein>
    <submittedName>
        <fullName evidence="2">Uncharacterized protein</fullName>
    </submittedName>
</protein>
<name>A0A8T9B6E5_9HELO</name>
<evidence type="ECO:0000313" key="3">
    <source>
        <dbReference type="Proteomes" id="UP000469559"/>
    </source>
</evidence>
<organism evidence="2 3">
    <name type="scientific">Lachnellula arida</name>
    <dbReference type="NCBI Taxonomy" id="1316785"/>
    <lineage>
        <taxon>Eukaryota</taxon>
        <taxon>Fungi</taxon>
        <taxon>Dikarya</taxon>
        <taxon>Ascomycota</taxon>
        <taxon>Pezizomycotina</taxon>
        <taxon>Leotiomycetes</taxon>
        <taxon>Helotiales</taxon>
        <taxon>Lachnaceae</taxon>
        <taxon>Lachnellula</taxon>
    </lineage>
</organism>
<dbReference type="AlphaFoldDB" id="A0A8T9B6E5"/>
<comment type="caution">
    <text evidence="2">The sequence shown here is derived from an EMBL/GenBank/DDBJ whole genome shotgun (WGS) entry which is preliminary data.</text>
</comment>
<feature type="chain" id="PRO_5035716433" evidence="1">
    <location>
        <begin position="27"/>
        <end position="113"/>
    </location>
</feature>
<evidence type="ECO:0000313" key="2">
    <source>
        <dbReference type="EMBL" id="TVY15594.1"/>
    </source>
</evidence>
<dbReference type="Proteomes" id="UP000469559">
    <property type="component" value="Unassembled WGS sequence"/>
</dbReference>
<dbReference type="EMBL" id="QGMF01000478">
    <property type="protein sequence ID" value="TVY15594.1"/>
    <property type="molecule type" value="Genomic_DNA"/>
</dbReference>
<sequence>MALSLLHYSAALLAVLSTGENAFAFASETRHSLSAELSDVAKAFEMFDPTSKPSTSVVLDFCRYMGSENNKTQGGMTFFPNLFGLGADSLENAEVSRLKGLKETSKSPLTALL</sequence>
<reference evidence="2 3" key="1">
    <citation type="submission" date="2018-05" db="EMBL/GenBank/DDBJ databases">
        <title>Whole genome sequencing for identification of molecular markers to develop diagnostic detection tools for the regulated plant pathogen Lachnellula willkommii.</title>
        <authorList>
            <person name="Giroux E."/>
            <person name="Bilodeau G."/>
        </authorList>
    </citation>
    <scope>NUCLEOTIDE SEQUENCE [LARGE SCALE GENOMIC DNA]</scope>
    <source>
        <strain evidence="2 3">CBS 203.66</strain>
    </source>
</reference>
<accession>A0A8T9B6E5</accession>
<keyword evidence="1" id="KW-0732">Signal</keyword>
<gene>
    <name evidence="2" type="ORF">LARI1_G004615</name>
</gene>
<proteinExistence type="predicted"/>